<dbReference type="AlphaFoldDB" id="A0A371CGF2"/>
<organism evidence="2 3">
    <name type="scientific">Lentinus brumalis</name>
    <dbReference type="NCBI Taxonomy" id="2498619"/>
    <lineage>
        <taxon>Eukaryota</taxon>
        <taxon>Fungi</taxon>
        <taxon>Dikarya</taxon>
        <taxon>Basidiomycota</taxon>
        <taxon>Agaricomycotina</taxon>
        <taxon>Agaricomycetes</taxon>
        <taxon>Polyporales</taxon>
        <taxon>Polyporaceae</taxon>
        <taxon>Lentinus</taxon>
    </lineage>
</organism>
<dbReference type="EMBL" id="KZ857989">
    <property type="protein sequence ID" value="RDX39358.1"/>
    <property type="molecule type" value="Genomic_DNA"/>
</dbReference>
<evidence type="ECO:0000313" key="3">
    <source>
        <dbReference type="Proteomes" id="UP000256964"/>
    </source>
</evidence>
<sequence length="63" mass="6887">MSWSRQPGRRRAGSIWSGLFVAPMMKTFFLTSDVTSPASSRQAPQAGRLEAEPSRAFEAAWGA</sequence>
<reference evidence="2 3" key="1">
    <citation type="journal article" date="2018" name="Biotechnol. Biofuels">
        <title>Integrative visual omics of the white-rot fungus Polyporus brumalis exposes the biotechnological potential of its oxidative enzymes for delignifying raw plant biomass.</title>
        <authorList>
            <person name="Miyauchi S."/>
            <person name="Rancon A."/>
            <person name="Drula E."/>
            <person name="Hage H."/>
            <person name="Chaduli D."/>
            <person name="Favel A."/>
            <person name="Grisel S."/>
            <person name="Henrissat B."/>
            <person name="Herpoel-Gimbert I."/>
            <person name="Ruiz-Duenas F.J."/>
            <person name="Chevret D."/>
            <person name="Hainaut M."/>
            <person name="Lin J."/>
            <person name="Wang M."/>
            <person name="Pangilinan J."/>
            <person name="Lipzen A."/>
            <person name="Lesage-Meessen L."/>
            <person name="Navarro D."/>
            <person name="Riley R."/>
            <person name="Grigoriev I.V."/>
            <person name="Zhou S."/>
            <person name="Raouche S."/>
            <person name="Rosso M.N."/>
        </authorList>
    </citation>
    <scope>NUCLEOTIDE SEQUENCE [LARGE SCALE GENOMIC DNA]</scope>
    <source>
        <strain evidence="2 3">BRFM 1820</strain>
    </source>
</reference>
<name>A0A371CGF2_9APHY</name>
<gene>
    <name evidence="2" type="ORF">OH76DRAFT_1536797</name>
</gene>
<proteinExistence type="predicted"/>
<evidence type="ECO:0000256" key="1">
    <source>
        <dbReference type="SAM" id="MobiDB-lite"/>
    </source>
</evidence>
<feature type="region of interest" description="Disordered" evidence="1">
    <location>
        <begin position="35"/>
        <end position="63"/>
    </location>
</feature>
<dbReference type="Proteomes" id="UP000256964">
    <property type="component" value="Unassembled WGS sequence"/>
</dbReference>
<evidence type="ECO:0000313" key="2">
    <source>
        <dbReference type="EMBL" id="RDX39358.1"/>
    </source>
</evidence>
<protein>
    <submittedName>
        <fullName evidence="2">Uncharacterized protein</fullName>
    </submittedName>
</protein>
<accession>A0A371CGF2</accession>
<keyword evidence="3" id="KW-1185">Reference proteome</keyword>